<dbReference type="Proteomes" id="UP000532440">
    <property type="component" value="Unassembled WGS sequence"/>
</dbReference>
<evidence type="ECO:0000313" key="3">
    <source>
        <dbReference type="EMBL" id="MBB5271732.1"/>
    </source>
</evidence>
<accession>A0A7W8HH42</accession>
<dbReference type="CDD" id="cd05233">
    <property type="entry name" value="SDR_c"/>
    <property type="match status" value="1"/>
</dbReference>
<keyword evidence="4" id="KW-1185">Reference proteome</keyword>
<evidence type="ECO:0000256" key="1">
    <source>
        <dbReference type="ARBA" id="ARBA00006484"/>
    </source>
</evidence>
<evidence type="ECO:0000313" key="4">
    <source>
        <dbReference type="Proteomes" id="UP000532440"/>
    </source>
</evidence>
<dbReference type="PROSITE" id="PS00061">
    <property type="entry name" value="ADH_SHORT"/>
    <property type="match status" value="1"/>
</dbReference>
<name>A0A7W8HH42_9BURK</name>
<dbReference type="InterPro" id="IPR002347">
    <property type="entry name" value="SDR_fam"/>
</dbReference>
<dbReference type="Gene3D" id="3.40.50.720">
    <property type="entry name" value="NAD(P)-binding Rossmann-like Domain"/>
    <property type="match status" value="1"/>
</dbReference>
<dbReference type="RefSeq" id="WP_183966379.1">
    <property type="nucleotide sequence ID" value="NZ_BAABEW010000001.1"/>
</dbReference>
<sequence>MNIEGKVAVVTGGGNGIGQALCRALAAAGARGVVVADLEGDAARATADGIGGLAVRCDVSREADVIELVAQARDRYGDIDLFCSNAGLAVGGGIETTDADWRRVMDVNLMAHVYAARALLPHMLERGEGYLMQTVSAAGLLSVSDPSYAVAKHAALAFAEWLSITYGDRGIRVSCFCPQGVRTRMLLGSSGGADLPVLLEGSVSPEQAAQAILEGLAAERFLILTHPEVRDYVRRKAEDPDRWLRGMRRFQGTTKNAS</sequence>
<dbReference type="EMBL" id="JACHGB010000003">
    <property type="protein sequence ID" value="MBB5271732.1"/>
    <property type="molecule type" value="Genomic_DNA"/>
</dbReference>
<organism evidence="3 4">
    <name type="scientific">Quisquiliibacterium transsilvanicum</name>
    <dbReference type="NCBI Taxonomy" id="1549638"/>
    <lineage>
        <taxon>Bacteria</taxon>
        <taxon>Pseudomonadati</taxon>
        <taxon>Pseudomonadota</taxon>
        <taxon>Betaproteobacteria</taxon>
        <taxon>Burkholderiales</taxon>
        <taxon>Burkholderiaceae</taxon>
        <taxon>Quisquiliibacterium</taxon>
    </lineage>
</organism>
<comment type="similarity">
    <text evidence="1">Belongs to the short-chain dehydrogenases/reductases (SDR) family.</text>
</comment>
<dbReference type="Pfam" id="PF00106">
    <property type="entry name" value="adh_short"/>
    <property type="match status" value="1"/>
</dbReference>
<dbReference type="AlphaFoldDB" id="A0A7W8HH42"/>
<dbReference type="InterPro" id="IPR036291">
    <property type="entry name" value="NAD(P)-bd_dom_sf"/>
</dbReference>
<protein>
    <submittedName>
        <fullName evidence="3">NAD(P)-dependent dehydrogenase (Short-subunit alcohol dehydrogenase family)</fullName>
    </submittedName>
</protein>
<dbReference type="PANTHER" id="PTHR42760:SF115">
    <property type="entry name" value="3-OXOACYL-[ACYL-CARRIER-PROTEIN] REDUCTASE FABG"/>
    <property type="match status" value="1"/>
</dbReference>
<keyword evidence="2" id="KW-0560">Oxidoreductase</keyword>
<reference evidence="3 4" key="1">
    <citation type="submission" date="2020-08" db="EMBL/GenBank/DDBJ databases">
        <title>Genomic Encyclopedia of Type Strains, Phase IV (KMG-IV): sequencing the most valuable type-strain genomes for metagenomic binning, comparative biology and taxonomic classification.</title>
        <authorList>
            <person name="Goeker M."/>
        </authorList>
    </citation>
    <scope>NUCLEOTIDE SEQUENCE [LARGE SCALE GENOMIC DNA]</scope>
    <source>
        <strain evidence="3 4">DSM 29781</strain>
    </source>
</reference>
<dbReference type="InterPro" id="IPR020904">
    <property type="entry name" value="Sc_DH/Rdtase_CS"/>
</dbReference>
<proteinExistence type="inferred from homology"/>
<dbReference type="PRINTS" id="PR00081">
    <property type="entry name" value="GDHRDH"/>
</dbReference>
<gene>
    <name evidence="3" type="ORF">HNQ70_001742</name>
</gene>
<dbReference type="PANTHER" id="PTHR42760">
    <property type="entry name" value="SHORT-CHAIN DEHYDROGENASES/REDUCTASES FAMILY MEMBER"/>
    <property type="match status" value="1"/>
</dbReference>
<dbReference type="SUPFAM" id="SSF51735">
    <property type="entry name" value="NAD(P)-binding Rossmann-fold domains"/>
    <property type="match status" value="1"/>
</dbReference>
<dbReference type="GO" id="GO:0016616">
    <property type="term" value="F:oxidoreductase activity, acting on the CH-OH group of donors, NAD or NADP as acceptor"/>
    <property type="evidence" value="ECO:0007669"/>
    <property type="project" value="TreeGrafter"/>
</dbReference>
<comment type="caution">
    <text evidence="3">The sequence shown here is derived from an EMBL/GenBank/DDBJ whole genome shotgun (WGS) entry which is preliminary data.</text>
</comment>
<evidence type="ECO:0000256" key="2">
    <source>
        <dbReference type="ARBA" id="ARBA00023002"/>
    </source>
</evidence>